<keyword evidence="2" id="KW-1185">Reference proteome</keyword>
<comment type="caution">
    <text evidence="1">The sequence shown here is derived from an EMBL/GenBank/DDBJ whole genome shotgun (WGS) entry which is preliminary data.</text>
</comment>
<dbReference type="AlphaFoldDB" id="A0A814QA79"/>
<sequence length="275" mass="31193">MQQAARHYGNNVKLIVVIMLKKRIECKLIPNETNTMILIRGLDKLEIPYFPDGYLLNIGFSTLQELCKTIQLIIEQNLNQYLNSQNDISLKRFRFTQEHSVLNLNNQRDSFVTCICKSALPFNYTQYVLNLKLLGESGNYRSEQADKQSQIVAVILYSELLGSSRYILLNTLQHLTSTLGLKPMIESNGALKHINCSPVQNDTSMIFTAVQTDIAFICNLLTNLFESTRLISDQALENVIYSLLKLSIECSDQSSGLENLTQVKHDSSLTRVTFS</sequence>
<dbReference type="OrthoDB" id="294853at2759"/>
<evidence type="ECO:0000313" key="2">
    <source>
        <dbReference type="Proteomes" id="UP000663879"/>
    </source>
</evidence>
<reference evidence="1" key="1">
    <citation type="submission" date="2021-02" db="EMBL/GenBank/DDBJ databases">
        <authorList>
            <person name="Nowell W R."/>
        </authorList>
    </citation>
    <scope>NUCLEOTIDE SEQUENCE</scope>
    <source>
        <strain evidence="1">Ploen Becks lab</strain>
    </source>
</reference>
<gene>
    <name evidence="1" type="ORF">OXX778_LOCUS21856</name>
</gene>
<dbReference type="EMBL" id="CAJNOC010008487">
    <property type="protein sequence ID" value="CAF1116481.1"/>
    <property type="molecule type" value="Genomic_DNA"/>
</dbReference>
<accession>A0A814QA79</accession>
<evidence type="ECO:0000313" key="1">
    <source>
        <dbReference type="EMBL" id="CAF1116481.1"/>
    </source>
</evidence>
<protein>
    <submittedName>
        <fullName evidence="1">Uncharacterized protein</fullName>
    </submittedName>
</protein>
<dbReference type="Proteomes" id="UP000663879">
    <property type="component" value="Unassembled WGS sequence"/>
</dbReference>
<proteinExistence type="predicted"/>
<organism evidence="1 2">
    <name type="scientific">Brachionus calyciflorus</name>
    <dbReference type="NCBI Taxonomy" id="104777"/>
    <lineage>
        <taxon>Eukaryota</taxon>
        <taxon>Metazoa</taxon>
        <taxon>Spiralia</taxon>
        <taxon>Gnathifera</taxon>
        <taxon>Rotifera</taxon>
        <taxon>Eurotatoria</taxon>
        <taxon>Monogononta</taxon>
        <taxon>Pseudotrocha</taxon>
        <taxon>Ploima</taxon>
        <taxon>Brachionidae</taxon>
        <taxon>Brachionus</taxon>
    </lineage>
</organism>
<name>A0A814QA79_9BILA</name>